<evidence type="ECO:0000256" key="1">
    <source>
        <dbReference type="SAM" id="SignalP"/>
    </source>
</evidence>
<keyword evidence="3" id="KW-1185">Reference proteome</keyword>
<keyword evidence="1" id="KW-0732">Signal</keyword>
<name>A0ABQ7IQV5_9HELO</name>
<proteinExistence type="predicted"/>
<dbReference type="GeneID" id="62231109"/>
<organism evidence="2 3">
    <name type="scientific">Botrytis deweyae</name>
    <dbReference type="NCBI Taxonomy" id="2478750"/>
    <lineage>
        <taxon>Eukaryota</taxon>
        <taxon>Fungi</taxon>
        <taxon>Dikarya</taxon>
        <taxon>Ascomycota</taxon>
        <taxon>Pezizomycotina</taxon>
        <taxon>Leotiomycetes</taxon>
        <taxon>Helotiales</taxon>
        <taxon>Sclerotiniaceae</taxon>
        <taxon>Botrytis</taxon>
    </lineage>
</organism>
<dbReference type="EMBL" id="RCSX01000008">
    <property type="protein sequence ID" value="KAF7931599.1"/>
    <property type="molecule type" value="Genomic_DNA"/>
</dbReference>
<evidence type="ECO:0000313" key="3">
    <source>
        <dbReference type="Proteomes" id="UP000783213"/>
    </source>
</evidence>
<protein>
    <submittedName>
        <fullName evidence="2">Uncharacterized protein</fullName>
    </submittedName>
</protein>
<comment type="caution">
    <text evidence="2">The sequence shown here is derived from an EMBL/GenBank/DDBJ whole genome shotgun (WGS) entry which is preliminary data.</text>
</comment>
<dbReference type="Proteomes" id="UP000783213">
    <property type="component" value="Unassembled WGS sequence"/>
</dbReference>
<dbReference type="RefSeq" id="XP_038811491.1">
    <property type="nucleotide sequence ID" value="XM_038951955.1"/>
</dbReference>
<evidence type="ECO:0000313" key="2">
    <source>
        <dbReference type="EMBL" id="KAF7931599.1"/>
    </source>
</evidence>
<feature type="chain" id="PRO_5046892232" evidence="1">
    <location>
        <begin position="29"/>
        <end position="142"/>
    </location>
</feature>
<gene>
    <name evidence="2" type="ORF">EAE98_004335</name>
</gene>
<accession>A0ABQ7IQV5</accession>
<feature type="signal peptide" evidence="1">
    <location>
        <begin position="1"/>
        <end position="28"/>
    </location>
</feature>
<reference evidence="2 3" key="1">
    <citation type="journal article" date="2020" name="Genome Biol. Evol.">
        <title>Comparative genomics of Sclerotiniaceae.</title>
        <authorList>
            <person name="Valero Jimenez C.A."/>
            <person name="Steentjes M."/>
            <person name="Scholten O.E."/>
            <person name="Van Kan J.A.L."/>
        </authorList>
    </citation>
    <scope>NUCLEOTIDE SEQUENCE [LARGE SCALE GENOMIC DNA]</scope>
    <source>
        <strain evidence="2 3">B1</strain>
    </source>
</reference>
<sequence>MQFLNITTSSLRVIFAIALFVLSAPTTAVPIPLSHTINLLALGILGFALDLFTGDILLREEAQCSGYDLGYSHASGECRNIFWYQHCGKEIEGPLGGPSEQPNSVTRANMALNAAVANDPWPDFDRGPSLYINSGVTSRKEN</sequence>